<dbReference type="Proteomes" id="UP000563426">
    <property type="component" value="Unassembled WGS sequence"/>
</dbReference>
<keyword evidence="3" id="KW-1185">Reference proteome</keyword>
<evidence type="ECO:0000256" key="1">
    <source>
        <dbReference type="SAM" id="MobiDB-lite"/>
    </source>
</evidence>
<gene>
    <name evidence="2" type="ORF">HMI49_28120</name>
</gene>
<dbReference type="AlphaFoldDB" id="A0A7Y4NUN5"/>
<protein>
    <submittedName>
        <fullName evidence="2">Uncharacterized protein</fullName>
    </submittedName>
</protein>
<name>A0A7Y4NUN5_9BACT</name>
<dbReference type="RefSeq" id="WP_171437203.1">
    <property type="nucleotide sequence ID" value="NZ_JABFJV010000202.1"/>
</dbReference>
<dbReference type="EMBL" id="JABFJV010000202">
    <property type="protein sequence ID" value="NOK37071.1"/>
    <property type="molecule type" value="Genomic_DNA"/>
</dbReference>
<feature type="region of interest" description="Disordered" evidence="1">
    <location>
        <begin position="66"/>
        <end position="99"/>
    </location>
</feature>
<organism evidence="2 3">
    <name type="scientific">Corallococcus exercitus</name>
    <dbReference type="NCBI Taxonomy" id="2316736"/>
    <lineage>
        <taxon>Bacteria</taxon>
        <taxon>Pseudomonadati</taxon>
        <taxon>Myxococcota</taxon>
        <taxon>Myxococcia</taxon>
        <taxon>Myxococcales</taxon>
        <taxon>Cystobacterineae</taxon>
        <taxon>Myxococcaceae</taxon>
        <taxon>Corallococcus</taxon>
    </lineage>
</organism>
<feature type="compositionally biased region" description="Low complexity" evidence="1">
    <location>
        <begin position="81"/>
        <end position="94"/>
    </location>
</feature>
<proteinExistence type="predicted"/>
<evidence type="ECO:0000313" key="2">
    <source>
        <dbReference type="EMBL" id="NOK37071.1"/>
    </source>
</evidence>
<reference evidence="2 3" key="1">
    <citation type="submission" date="2020-05" db="EMBL/GenBank/DDBJ databases">
        <authorList>
            <person name="Whitworth D."/>
        </authorList>
    </citation>
    <scope>NUCLEOTIDE SEQUENCE [LARGE SCALE GENOMIC DNA]</scope>
    <source>
        <strain evidence="2 3">AB043B</strain>
    </source>
</reference>
<evidence type="ECO:0000313" key="3">
    <source>
        <dbReference type="Proteomes" id="UP000563426"/>
    </source>
</evidence>
<sequence length="223" mass="23766">MTRNQVWVCAVLFVGLLAYGVSRLASASDVKAWEPGARDAPDLQRLKAQVRELEASVAHSERLAREAQAAVRATGPRVDTPLAPAPSSVAMSPPDAGLSTEGMAAVHEEPTPDEAVARMDARFFGEGVDTAWSHAATRRAERLGAVLPQGARIVSLECRSSMCRLQMSHPSQDAFRKFLREGLMDDADAWDGPFMAALTGTPGRSGEVEAVAYLARAGVDLAP</sequence>
<accession>A0A7Y4NUN5</accession>
<comment type="caution">
    <text evidence="2">The sequence shown here is derived from an EMBL/GenBank/DDBJ whole genome shotgun (WGS) entry which is preliminary data.</text>
</comment>